<keyword evidence="2" id="KW-1185">Reference proteome</keyword>
<evidence type="ECO:0000313" key="1">
    <source>
        <dbReference type="EMBL" id="PRQ58168.1"/>
    </source>
</evidence>
<dbReference type="PANTHER" id="PTHR19308:SF13">
    <property type="entry name" value="OS02G0468400 PROTEIN"/>
    <property type="match status" value="1"/>
</dbReference>
<dbReference type="Proteomes" id="UP000238479">
    <property type="component" value="Chromosome 1"/>
</dbReference>
<proteinExistence type="predicted"/>
<organism evidence="1 2">
    <name type="scientific">Rosa chinensis</name>
    <name type="common">China rose</name>
    <dbReference type="NCBI Taxonomy" id="74649"/>
    <lineage>
        <taxon>Eukaryota</taxon>
        <taxon>Viridiplantae</taxon>
        <taxon>Streptophyta</taxon>
        <taxon>Embryophyta</taxon>
        <taxon>Tracheophyta</taxon>
        <taxon>Spermatophyta</taxon>
        <taxon>Magnoliopsida</taxon>
        <taxon>eudicotyledons</taxon>
        <taxon>Gunneridae</taxon>
        <taxon>Pentapetalae</taxon>
        <taxon>rosids</taxon>
        <taxon>fabids</taxon>
        <taxon>Rosales</taxon>
        <taxon>Rosaceae</taxon>
        <taxon>Rosoideae</taxon>
        <taxon>Rosoideae incertae sedis</taxon>
        <taxon>Rosa</taxon>
    </lineage>
</organism>
<dbReference type="Gene3D" id="3.30.530.20">
    <property type="match status" value="1"/>
</dbReference>
<dbReference type="Gramene" id="PRQ58168">
    <property type="protein sequence ID" value="PRQ58168"/>
    <property type="gene ID" value="RchiOBHm_Chr1g0356291"/>
</dbReference>
<dbReference type="AlphaFoldDB" id="A0A2P6SHM9"/>
<gene>
    <name evidence="1" type="ORF">RchiOBHm_Chr1g0356291</name>
</gene>
<dbReference type="InterPro" id="IPR023393">
    <property type="entry name" value="START-like_dom_sf"/>
</dbReference>
<accession>A0A2P6SHM9</accession>
<dbReference type="SUPFAM" id="SSF55961">
    <property type="entry name" value="Bet v1-like"/>
    <property type="match status" value="1"/>
</dbReference>
<dbReference type="PANTHER" id="PTHR19308">
    <property type="entry name" value="PHOSPHATIDYLCHOLINE TRANSFER PROTEIN"/>
    <property type="match status" value="1"/>
</dbReference>
<sequence>MVTDADLKILIENLDEKIGQNKKWDNVIEKGNDLLYYSAKCCKPKVGPVKYLSMTIFEDCSPEMLRDFYMDNDYRKQ</sequence>
<comment type="caution">
    <text evidence="1">The sequence shown here is derived from an EMBL/GenBank/DDBJ whole genome shotgun (WGS) entry which is preliminary data.</text>
</comment>
<dbReference type="EMBL" id="PDCK01000039">
    <property type="protein sequence ID" value="PRQ58168.1"/>
    <property type="molecule type" value="Genomic_DNA"/>
</dbReference>
<dbReference type="InterPro" id="IPR051213">
    <property type="entry name" value="START_lipid_transfer"/>
</dbReference>
<protein>
    <submittedName>
        <fullName evidence="1">Putative START-like domain-containing protein</fullName>
    </submittedName>
</protein>
<evidence type="ECO:0000313" key="2">
    <source>
        <dbReference type="Proteomes" id="UP000238479"/>
    </source>
</evidence>
<dbReference type="STRING" id="74649.A0A2P6SHM9"/>
<reference evidence="1 2" key="1">
    <citation type="journal article" date="2018" name="Nat. Genet.">
        <title>The Rosa genome provides new insights in the design of modern roses.</title>
        <authorList>
            <person name="Bendahmane M."/>
        </authorList>
    </citation>
    <scope>NUCLEOTIDE SEQUENCE [LARGE SCALE GENOMIC DNA]</scope>
    <source>
        <strain evidence="2">cv. Old Blush</strain>
    </source>
</reference>
<name>A0A2P6SHM9_ROSCH</name>